<gene>
    <name evidence="2" type="ORF">TRP8649_00908</name>
</gene>
<sequence>MRMSVFGKAPLIAVQLTGLILSALLVMVTFTNPTQVEERLQSFAIAKVEEAADAAWAAGEVQLAKGDRAERLGALARRFGLEAEALDLKRQQIVPALLSYALSDRCQENCETWAALSVIADSAMMQRVAQLRIGTETVQDFVLARYESSVRGLLLDLRRFGLVNVVVLSLMLGLVLFRDVLNWRFTAFSIALTGYSAWAAYGYVAKQNWALTILLQDWAAPGYQMGMIFVACLFFDWLFLRGKITEMALNALSGLFGG</sequence>
<feature type="transmembrane region" description="Helical" evidence="1">
    <location>
        <begin position="12"/>
        <end position="30"/>
    </location>
</feature>
<feature type="transmembrane region" description="Helical" evidence="1">
    <location>
        <begin position="223"/>
        <end position="240"/>
    </location>
</feature>
<accession>A0A238JAB7</accession>
<keyword evidence="1" id="KW-0812">Transmembrane</keyword>
<evidence type="ECO:0000313" key="3">
    <source>
        <dbReference type="Proteomes" id="UP000225972"/>
    </source>
</evidence>
<name>A0A238JAB7_9RHOB</name>
<dbReference type="AlphaFoldDB" id="A0A238JAB7"/>
<organism evidence="2 3">
    <name type="scientific">Pelagimonas phthalicica</name>
    <dbReference type="NCBI Taxonomy" id="1037362"/>
    <lineage>
        <taxon>Bacteria</taxon>
        <taxon>Pseudomonadati</taxon>
        <taxon>Pseudomonadota</taxon>
        <taxon>Alphaproteobacteria</taxon>
        <taxon>Rhodobacterales</taxon>
        <taxon>Roseobacteraceae</taxon>
        <taxon>Pelagimonas</taxon>
    </lineage>
</organism>
<keyword evidence="1" id="KW-1133">Transmembrane helix</keyword>
<keyword evidence="1" id="KW-0472">Membrane</keyword>
<keyword evidence="3" id="KW-1185">Reference proteome</keyword>
<dbReference type="EMBL" id="FXXP01000001">
    <property type="protein sequence ID" value="SMX26816.1"/>
    <property type="molecule type" value="Genomic_DNA"/>
</dbReference>
<evidence type="ECO:0000313" key="2">
    <source>
        <dbReference type="EMBL" id="SMX26816.1"/>
    </source>
</evidence>
<reference evidence="3" key="1">
    <citation type="submission" date="2017-05" db="EMBL/GenBank/DDBJ databases">
        <authorList>
            <person name="Rodrigo-Torres L."/>
            <person name="Arahal R. D."/>
            <person name="Lucena T."/>
        </authorList>
    </citation>
    <scope>NUCLEOTIDE SEQUENCE [LARGE SCALE GENOMIC DNA]</scope>
    <source>
        <strain evidence="3">CECT 8649</strain>
    </source>
</reference>
<dbReference type="Proteomes" id="UP000225972">
    <property type="component" value="Unassembled WGS sequence"/>
</dbReference>
<evidence type="ECO:0000256" key="1">
    <source>
        <dbReference type="SAM" id="Phobius"/>
    </source>
</evidence>
<proteinExistence type="predicted"/>
<feature type="transmembrane region" description="Helical" evidence="1">
    <location>
        <begin position="185"/>
        <end position="203"/>
    </location>
</feature>
<protein>
    <submittedName>
        <fullName evidence="2">Uncharacterized protein</fullName>
    </submittedName>
</protein>
<dbReference type="OrthoDB" id="7828754at2"/>
<feature type="transmembrane region" description="Helical" evidence="1">
    <location>
        <begin position="160"/>
        <end position="178"/>
    </location>
</feature>
<dbReference type="RefSeq" id="WP_099242924.1">
    <property type="nucleotide sequence ID" value="NZ_FXXP01000001.1"/>
</dbReference>